<keyword evidence="2" id="KW-1185">Reference proteome</keyword>
<dbReference type="Gene3D" id="2.60.120.260">
    <property type="entry name" value="Galactose-binding domain-like"/>
    <property type="match status" value="1"/>
</dbReference>
<dbReference type="Proteomes" id="UP001223712">
    <property type="component" value="Unassembled WGS sequence"/>
</dbReference>
<dbReference type="InterPro" id="IPR008979">
    <property type="entry name" value="Galactose-bd-like_sf"/>
</dbReference>
<evidence type="ECO:0000313" key="1">
    <source>
        <dbReference type="EMBL" id="MDN3700721.1"/>
    </source>
</evidence>
<name>A0ABT8CJW7_9VIBR</name>
<dbReference type="PANTHER" id="PTHR45713:SF6">
    <property type="entry name" value="F5_8 TYPE C DOMAIN-CONTAINING PROTEIN"/>
    <property type="match status" value="1"/>
</dbReference>
<comment type="caution">
    <text evidence="1">The sequence shown here is derived from an EMBL/GenBank/DDBJ whole genome shotgun (WGS) entry which is preliminary data.</text>
</comment>
<dbReference type="SUPFAM" id="SSF49785">
    <property type="entry name" value="Galactose-binding domain-like"/>
    <property type="match status" value="1"/>
</dbReference>
<dbReference type="Pfam" id="PF22633">
    <property type="entry name" value="F5_F8_type_C_2"/>
    <property type="match status" value="1"/>
</dbReference>
<sequence>MWGISISEKARMQLEQHGFSKVILQYYKANGRDYCYGLDKPVLAINGTMRWSGIDLGEEFGEDIAFGKPVTMSSYYNKNSYPASNAVDGKLSTFVHSRRGRSEWLEVDLEKDVPLDTIILSNRADCCQERTENITLELLDGSRNVLWSSGALGVQEEWLFDAQHGLPSSLVRYIRLESSNQYINISGLMAYSLP</sequence>
<gene>
    <name evidence="1" type="ORF">QWY96_07130</name>
</gene>
<reference evidence="2" key="1">
    <citation type="journal article" date="2019" name="Int. J. Syst. Evol. Microbiol.">
        <title>The Global Catalogue of Microorganisms (GCM) 10K type strain sequencing project: providing services to taxonomists for standard genome sequencing and annotation.</title>
        <authorList>
            <consortium name="The Broad Institute Genomics Platform"/>
            <consortium name="The Broad Institute Genome Sequencing Center for Infectious Disease"/>
            <person name="Wu L."/>
            <person name="Ma J."/>
        </authorList>
    </citation>
    <scope>NUCLEOTIDE SEQUENCE [LARGE SCALE GENOMIC DNA]</scope>
    <source>
        <strain evidence="2">CECT 7226</strain>
    </source>
</reference>
<evidence type="ECO:0000313" key="2">
    <source>
        <dbReference type="Proteomes" id="UP001223712"/>
    </source>
</evidence>
<dbReference type="EMBL" id="JAUFQY010000001">
    <property type="protein sequence ID" value="MDN3700721.1"/>
    <property type="molecule type" value="Genomic_DNA"/>
</dbReference>
<dbReference type="RefSeq" id="WP_290334776.1">
    <property type="nucleotide sequence ID" value="NZ_JAUFQY010000001.1"/>
</dbReference>
<accession>A0ABT8CJW7</accession>
<proteinExistence type="predicted"/>
<protein>
    <submittedName>
        <fullName evidence="1">Discoidin domain-containing protein</fullName>
    </submittedName>
</protein>
<dbReference type="PANTHER" id="PTHR45713">
    <property type="entry name" value="FTP DOMAIN-CONTAINING PROTEIN"/>
    <property type="match status" value="1"/>
</dbReference>
<dbReference type="InterPro" id="IPR051941">
    <property type="entry name" value="BG_Antigen-Binding_Lectin"/>
</dbReference>
<organism evidence="1 2">
    <name type="scientific">Vibrio artabrorum</name>
    <dbReference type="NCBI Taxonomy" id="446374"/>
    <lineage>
        <taxon>Bacteria</taxon>
        <taxon>Pseudomonadati</taxon>
        <taxon>Pseudomonadota</taxon>
        <taxon>Gammaproteobacteria</taxon>
        <taxon>Vibrionales</taxon>
        <taxon>Vibrionaceae</taxon>
        <taxon>Vibrio</taxon>
    </lineage>
</organism>